<dbReference type="Proteomes" id="UP000499080">
    <property type="component" value="Unassembled WGS sequence"/>
</dbReference>
<reference evidence="1 2" key="1">
    <citation type="journal article" date="2019" name="Sci. Rep.">
        <title>Orb-weaving spider Araneus ventricosus genome elucidates the spidroin gene catalogue.</title>
        <authorList>
            <person name="Kono N."/>
            <person name="Nakamura H."/>
            <person name="Ohtoshi R."/>
            <person name="Moran D.A.P."/>
            <person name="Shinohara A."/>
            <person name="Yoshida Y."/>
            <person name="Fujiwara M."/>
            <person name="Mori M."/>
            <person name="Tomita M."/>
            <person name="Arakawa K."/>
        </authorList>
    </citation>
    <scope>NUCLEOTIDE SEQUENCE [LARGE SCALE GENOMIC DNA]</scope>
</reference>
<protein>
    <submittedName>
        <fullName evidence="1">Uncharacterized protein</fullName>
    </submittedName>
</protein>
<sequence length="132" mass="15339">MKYSLSGHSCVQEVDSVHSNIEKAMSKNDFHSPIVLIRILKQVVLRHPYRVIQMHPDDFKDFQGTAKFLNYKIVSFTSVANLKFTRTLLTVNFKTSNDKFEPENYADIKFAETSMRDSKNILNRKRPQKTAI</sequence>
<evidence type="ECO:0000313" key="1">
    <source>
        <dbReference type="EMBL" id="GBM12940.1"/>
    </source>
</evidence>
<comment type="caution">
    <text evidence="1">The sequence shown here is derived from an EMBL/GenBank/DDBJ whole genome shotgun (WGS) entry which is preliminary data.</text>
</comment>
<organism evidence="1 2">
    <name type="scientific">Araneus ventricosus</name>
    <name type="common">Orbweaver spider</name>
    <name type="synonym">Epeira ventricosa</name>
    <dbReference type="NCBI Taxonomy" id="182803"/>
    <lineage>
        <taxon>Eukaryota</taxon>
        <taxon>Metazoa</taxon>
        <taxon>Ecdysozoa</taxon>
        <taxon>Arthropoda</taxon>
        <taxon>Chelicerata</taxon>
        <taxon>Arachnida</taxon>
        <taxon>Araneae</taxon>
        <taxon>Araneomorphae</taxon>
        <taxon>Entelegynae</taxon>
        <taxon>Araneoidea</taxon>
        <taxon>Araneidae</taxon>
        <taxon>Araneus</taxon>
    </lineage>
</organism>
<accession>A0A4Y2D891</accession>
<dbReference type="AlphaFoldDB" id="A0A4Y2D891"/>
<proteinExistence type="predicted"/>
<keyword evidence="2" id="KW-1185">Reference proteome</keyword>
<dbReference type="EMBL" id="BGPR01000321">
    <property type="protein sequence ID" value="GBM12940.1"/>
    <property type="molecule type" value="Genomic_DNA"/>
</dbReference>
<evidence type="ECO:0000313" key="2">
    <source>
        <dbReference type="Proteomes" id="UP000499080"/>
    </source>
</evidence>
<gene>
    <name evidence="1" type="ORF">AVEN_163997_1</name>
</gene>
<name>A0A4Y2D891_ARAVE</name>
<dbReference type="OrthoDB" id="8365895at2759"/>